<evidence type="ECO:0000259" key="2">
    <source>
        <dbReference type="Pfam" id="PF18920"/>
    </source>
</evidence>
<keyword evidence="1" id="KW-0472">Membrane</keyword>
<feature type="transmembrane region" description="Helical" evidence="1">
    <location>
        <begin position="76"/>
        <end position="105"/>
    </location>
</feature>
<reference evidence="3 4" key="1">
    <citation type="submission" date="2019-03" db="EMBL/GenBank/DDBJ databases">
        <title>Genomics of glacier-inhabiting Cryobacterium strains.</title>
        <authorList>
            <person name="Liu Q."/>
            <person name="Xin Y.-H."/>
        </authorList>
    </citation>
    <scope>NUCLEOTIDE SEQUENCE [LARGE SCALE GENOMIC DNA]</scope>
    <source>
        <strain evidence="3 4">RHLT2-21</strain>
    </source>
</reference>
<organism evidence="3 4">
    <name type="scientific">Cryobacterium mannosilyticum</name>
    <dbReference type="NCBI Taxonomy" id="1259190"/>
    <lineage>
        <taxon>Bacteria</taxon>
        <taxon>Bacillati</taxon>
        <taxon>Actinomycetota</taxon>
        <taxon>Actinomycetes</taxon>
        <taxon>Micrococcales</taxon>
        <taxon>Microbacteriaceae</taxon>
        <taxon>Cryobacterium</taxon>
    </lineage>
</organism>
<evidence type="ECO:0000313" key="3">
    <source>
        <dbReference type="EMBL" id="TFC00178.1"/>
    </source>
</evidence>
<comment type="caution">
    <text evidence="3">The sequence shown here is derived from an EMBL/GenBank/DDBJ whole genome shotgun (WGS) entry which is preliminary data.</text>
</comment>
<feature type="transmembrane region" description="Helical" evidence="1">
    <location>
        <begin position="419"/>
        <end position="436"/>
    </location>
</feature>
<proteinExistence type="predicted"/>
<gene>
    <name evidence="3" type="ORF">E3O32_15405</name>
</gene>
<feature type="transmembrane region" description="Helical" evidence="1">
    <location>
        <begin position="375"/>
        <end position="399"/>
    </location>
</feature>
<sequence length="546" mass="56486">MRRIIVFTLLFALVVIAAIGVGGLLGRLLDPGNELASSDITGLARSLAFTLIAGPFAAVLWWLLWRRMGPDERSSLAWGLYLAAMSTVALVTASAALLTCAAALVRADWQPRTLATGVVWAGVWVWHRWMSRHDRKSPRRLVTVAPLLGAVFGLLVGAGGLVTALGSLADAAIDGFAPGFVVGEPWWRLTLQAIIWCAGGVAVWCWHWFAGRASALRGGLADVALVSVGVAGASILSLGGAGTALFTLLKLAFDRSAPVAQILDPLGTALAAALVGALVWQYHRGLAMARSDRTRLAAGVVTSGVGLVAAASGLGVIVNSILAAGTATLAGSDTRSLLLGGISALVVGGPVWWVAWKPAKPVDPGQVGATGRRVYLVLIFGLSAVVAIVTLLVIGYRIFEFALSEATGQSLVDRVRAPLGLLVATGLAAGYHFAVWRRDRSAITAAPGRDRTVARVILVTGADPEPLVRAVDDATGAAVTVWRRSAGTERVGAEAVGAEPVSAEPVGAEAGPTAQQMADALRGVTGKRVLVVTGPGSRIDVIPLRD</sequence>
<feature type="transmembrane region" description="Helical" evidence="1">
    <location>
        <begin position="141"/>
        <end position="169"/>
    </location>
</feature>
<accession>A0A4R8W1B7</accession>
<dbReference type="Proteomes" id="UP000297643">
    <property type="component" value="Unassembled WGS sequence"/>
</dbReference>
<feature type="transmembrane region" description="Helical" evidence="1">
    <location>
        <begin position="295"/>
        <end position="317"/>
    </location>
</feature>
<keyword evidence="1" id="KW-0812">Transmembrane</keyword>
<evidence type="ECO:0000313" key="4">
    <source>
        <dbReference type="Proteomes" id="UP000297643"/>
    </source>
</evidence>
<feature type="transmembrane region" description="Helical" evidence="1">
    <location>
        <begin position="189"/>
        <end position="211"/>
    </location>
</feature>
<dbReference type="AlphaFoldDB" id="A0A4R8W1B7"/>
<feature type="transmembrane region" description="Helical" evidence="1">
    <location>
        <begin position="42"/>
        <end position="64"/>
    </location>
</feature>
<evidence type="ECO:0000256" key="1">
    <source>
        <dbReference type="SAM" id="Phobius"/>
    </source>
</evidence>
<dbReference type="EMBL" id="SOFM01000047">
    <property type="protein sequence ID" value="TFC00178.1"/>
    <property type="molecule type" value="Genomic_DNA"/>
</dbReference>
<feature type="transmembrane region" description="Helical" evidence="1">
    <location>
        <begin position="337"/>
        <end position="355"/>
    </location>
</feature>
<dbReference type="Pfam" id="PF18920">
    <property type="entry name" value="DUF5671"/>
    <property type="match status" value="2"/>
</dbReference>
<protein>
    <recommendedName>
        <fullName evidence="2">DUF5671 domain-containing protein</fullName>
    </recommendedName>
</protein>
<feature type="transmembrane region" description="Helical" evidence="1">
    <location>
        <begin position="266"/>
        <end position="283"/>
    </location>
</feature>
<name>A0A4R8W1B7_9MICO</name>
<feature type="domain" description="DUF5671" evidence="2">
    <location>
        <begin position="302"/>
        <end position="426"/>
    </location>
</feature>
<feature type="domain" description="DUF5671" evidence="2">
    <location>
        <begin position="3"/>
        <end position="113"/>
    </location>
</feature>
<feature type="transmembrane region" description="Helical" evidence="1">
    <location>
        <begin position="223"/>
        <end position="246"/>
    </location>
</feature>
<dbReference type="InterPro" id="IPR043728">
    <property type="entry name" value="DUF5671"/>
</dbReference>
<keyword evidence="4" id="KW-1185">Reference proteome</keyword>
<keyword evidence="1" id="KW-1133">Transmembrane helix</keyword>
<feature type="transmembrane region" description="Helical" evidence="1">
    <location>
        <begin position="111"/>
        <end position="129"/>
    </location>
</feature>